<dbReference type="Pfam" id="PF01464">
    <property type="entry name" value="SLT"/>
    <property type="match status" value="1"/>
</dbReference>
<comment type="catalytic activity">
    <reaction evidence="1">
        <text>Exolytic cleavage of the (1-&gt;4)-beta-glycosidic linkage between N-acetylmuramic acid (MurNAc) and N-acetylglucosamine (GlcNAc) residues in peptidoglycan, from either the reducing or the non-reducing ends of the peptidoglycan chains, with concomitant formation of a 1,6-anhydrobond in the MurNAc residue.</text>
        <dbReference type="EC" id="4.2.2.n1"/>
    </reaction>
</comment>
<dbReference type="PANTHER" id="PTHR37423">
    <property type="entry name" value="SOLUBLE LYTIC MUREIN TRANSGLYCOSYLASE-RELATED"/>
    <property type="match status" value="1"/>
</dbReference>
<feature type="domain" description="Transglycosylase SLT" evidence="6">
    <location>
        <begin position="64"/>
        <end position="189"/>
    </location>
</feature>
<sequence>MPLTCTVVIRSDEQFEEGCIGVKLRWFAFLVVLLAGCSSRQDYRQPDWNPEIPVKRAMQWMPISQKAGAAWGVSPRLLTAMIAVESGGNPNLVSKSNAVGLMQLKASTSGREVYRYMGWSGQPSSSELKNPERNISMGAAYLSILAHGPLAGIRDQQVMQYALVVSYVNGAGALLRTFSSDRGEAIDEINDLSADAFLKHVAEKHPAPQAPRYIWKVQKAMDAM</sequence>
<dbReference type="NCBIfam" id="NF012014">
    <property type="entry name" value="PRK15470.1"/>
    <property type="match status" value="1"/>
</dbReference>
<comment type="similarity">
    <text evidence="2 5">Belongs to the transglycosylase Slt family.</text>
</comment>
<comment type="subcellular location">
    <subcellularLocation>
        <location evidence="5">Cell outer membrane</location>
        <topology evidence="5">Lipid-anchor</topology>
    </subcellularLocation>
</comment>
<name>A0A1C4AWK2_9ENTR</name>
<dbReference type="GO" id="GO:0008932">
    <property type="term" value="F:lytic endotransglycosylase activity"/>
    <property type="evidence" value="ECO:0007669"/>
    <property type="project" value="InterPro"/>
</dbReference>
<gene>
    <name evidence="5" type="primary">emtA</name>
    <name evidence="7" type="ORF">GA0061070_10067</name>
</gene>
<accession>A0A1C4AWK2</accession>
<evidence type="ECO:0000313" key="7">
    <source>
        <dbReference type="EMBL" id="SCB98993.1"/>
    </source>
</evidence>
<dbReference type="PROSITE" id="PS00922">
    <property type="entry name" value="TRANSGLYCOSYLASE"/>
    <property type="match status" value="1"/>
</dbReference>
<dbReference type="Proteomes" id="UP000198515">
    <property type="component" value="Unassembled WGS sequence"/>
</dbReference>
<comment type="catalytic activity">
    <reaction evidence="5">
        <text>Endolytic cleavage of the (1-&gt;4)-beta-glycosidic linkage between N-acetylmuramic acid (MurNAc) and N-acetylglucosamine (GlcNAc) residues in peptidoglycan with concomitant formation of a 1,6-anhydrobond in the MurNAc residue.</text>
        <dbReference type="EC" id="4.2.2.n2"/>
    </reaction>
</comment>
<evidence type="ECO:0000256" key="5">
    <source>
        <dbReference type="HAMAP-Rule" id="MF_01381"/>
    </source>
</evidence>
<keyword evidence="5" id="KW-0732">Signal</keyword>
<evidence type="ECO:0000259" key="6">
    <source>
        <dbReference type="Pfam" id="PF01464"/>
    </source>
</evidence>
<dbReference type="EC" id="4.2.2.n2" evidence="5"/>
<evidence type="ECO:0000256" key="2">
    <source>
        <dbReference type="ARBA" id="ARBA00007734"/>
    </source>
</evidence>
<dbReference type="CDD" id="cd16893">
    <property type="entry name" value="LT_MltC_MltE"/>
    <property type="match status" value="1"/>
</dbReference>
<organism evidence="7 8">
    <name type="scientific">Kosakonia oryziphila</name>
    <dbReference type="NCBI Taxonomy" id="1005667"/>
    <lineage>
        <taxon>Bacteria</taxon>
        <taxon>Pseudomonadati</taxon>
        <taxon>Pseudomonadota</taxon>
        <taxon>Gammaproteobacteria</taxon>
        <taxon>Enterobacterales</taxon>
        <taxon>Enterobacteriaceae</taxon>
        <taxon>Kosakonia</taxon>
    </lineage>
</organism>
<evidence type="ECO:0000256" key="4">
    <source>
        <dbReference type="ARBA" id="ARBA00023316"/>
    </source>
</evidence>
<keyword evidence="5" id="KW-0472">Membrane</keyword>
<dbReference type="InterPro" id="IPR000189">
    <property type="entry name" value="Transglyc_AS"/>
</dbReference>
<dbReference type="InterPro" id="IPR008258">
    <property type="entry name" value="Transglycosylase_SLT_dom_1"/>
</dbReference>
<keyword evidence="5" id="KW-0998">Cell outer membrane</keyword>
<keyword evidence="3 5" id="KW-0456">Lyase</keyword>
<dbReference type="GO" id="GO:0000270">
    <property type="term" value="P:peptidoglycan metabolic process"/>
    <property type="evidence" value="ECO:0007669"/>
    <property type="project" value="InterPro"/>
</dbReference>
<evidence type="ECO:0000256" key="1">
    <source>
        <dbReference type="ARBA" id="ARBA00001420"/>
    </source>
</evidence>
<comment type="function">
    <text evidence="5">Murein-degrading enzyme. May play a role in recycling of muropeptides during cell elongation and/or cell division. Preferentially cleaves at a distance of more than two disaccharide units from the ends of the glycan chain.</text>
</comment>
<dbReference type="GO" id="GO:0016998">
    <property type="term" value="P:cell wall macromolecule catabolic process"/>
    <property type="evidence" value="ECO:0007669"/>
    <property type="project" value="UniProtKB-UniRule"/>
</dbReference>
<reference evidence="8" key="1">
    <citation type="submission" date="2016-08" db="EMBL/GenBank/DDBJ databases">
        <authorList>
            <person name="Varghese N."/>
            <person name="Submissions Spin"/>
        </authorList>
    </citation>
    <scope>NUCLEOTIDE SEQUENCE [LARGE SCALE GENOMIC DNA]</scope>
    <source>
        <strain evidence="8">REICA_142</strain>
    </source>
</reference>
<dbReference type="EMBL" id="FMBC01000006">
    <property type="protein sequence ID" value="SCB98993.1"/>
    <property type="molecule type" value="Genomic_DNA"/>
</dbReference>
<evidence type="ECO:0000313" key="8">
    <source>
        <dbReference type="Proteomes" id="UP000198515"/>
    </source>
</evidence>
<proteinExistence type="inferred from homology"/>
<dbReference type="GO" id="GO:0009279">
    <property type="term" value="C:cell outer membrane"/>
    <property type="evidence" value="ECO:0007669"/>
    <property type="project" value="UniProtKB-SubCell"/>
</dbReference>
<dbReference type="Gene3D" id="1.10.530.10">
    <property type="match status" value="1"/>
</dbReference>
<evidence type="ECO:0000256" key="3">
    <source>
        <dbReference type="ARBA" id="ARBA00023239"/>
    </source>
</evidence>
<dbReference type="PANTHER" id="PTHR37423:SF4">
    <property type="entry name" value="ENDO-TYPE MEMBRANE-BOUND LYTIC MUREIN TRANSGLYCOSYLASE A"/>
    <property type="match status" value="1"/>
</dbReference>
<protein>
    <recommendedName>
        <fullName evidence="5">Endo-type membrane-bound lytic murein transglycosylase A</fullName>
        <ecNumber evidence="5">4.2.2.n2</ecNumber>
    </recommendedName>
    <alternativeName>
        <fullName evidence="5">Peptidoglycan lytic endotransglycosylase</fullName>
    </alternativeName>
</protein>
<dbReference type="InterPro" id="IPR023346">
    <property type="entry name" value="Lysozyme-like_dom_sf"/>
</dbReference>
<dbReference type="InterPro" id="IPR023946">
    <property type="entry name" value="EmtA"/>
</dbReference>
<dbReference type="GO" id="GO:0071555">
    <property type="term" value="P:cell wall organization"/>
    <property type="evidence" value="ECO:0007669"/>
    <property type="project" value="UniProtKB-KW"/>
</dbReference>
<keyword evidence="8" id="KW-1185">Reference proteome</keyword>
<keyword evidence="4 5" id="KW-0961">Cell wall biogenesis/degradation</keyword>
<dbReference type="HAMAP" id="MF_01381">
    <property type="entry name" value="EmtA"/>
    <property type="match status" value="1"/>
</dbReference>
<dbReference type="AlphaFoldDB" id="A0A1C4AWK2"/>
<dbReference type="SUPFAM" id="SSF53955">
    <property type="entry name" value="Lysozyme-like"/>
    <property type="match status" value="1"/>
</dbReference>